<evidence type="ECO:0000259" key="15">
    <source>
        <dbReference type="PROSITE" id="PS50255"/>
    </source>
</evidence>
<dbReference type="InterPro" id="IPR018506">
    <property type="entry name" value="Cyt_B5_heme-BS"/>
</dbReference>
<evidence type="ECO:0000256" key="12">
    <source>
        <dbReference type="ARBA" id="ARBA00038168"/>
    </source>
</evidence>
<comment type="similarity">
    <text evidence="12 14">Belongs to the cytochrome b5 family.</text>
</comment>
<evidence type="ECO:0000256" key="4">
    <source>
        <dbReference type="ARBA" id="ARBA00022692"/>
    </source>
</evidence>
<dbReference type="Pfam" id="PF00173">
    <property type="entry name" value="Cyt-b5"/>
    <property type="match status" value="1"/>
</dbReference>
<keyword evidence="4" id="KW-0812">Transmembrane</keyword>
<dbReference type="GO" id="GO:0020037">
    <property type="term" value="F:heme binding"/>
    <property type="evidence" value="ECO:0007669"/>
    <property type="project" value="UniProtKB-UniRule"/>
</dbReference>
<dbReference type="PROSITE" id="PS00191">
    <property type="entry name" value="CYTOCHROME_B5_1"/>
    <property type="match status" value="1"/>
</dbReference>
<evidence type="ECO:0000256" key="8">
    <source>
        <dbReference type="ARBA" id="ARBA00022982"/>
    </source>
</evidence>
<dbReference type="AlphaFoldDB" id="A0A8C6HRC7"/>
<dbReference type="Ensembl" id="ENSMSIT00000032029.1">
    <property type="protein sequence ID" value="ENSMSIP00000025374.1"/>
    <property type="gene ID" value="ENSMSIG00000021446.1"/>
</dbReference>
<evidence type="ECO:0000256" key="14">
    <source>
        <dbReference type="RuleBase" id="RU362121"/>
    </source>
</evidence>
<protein>
    <recommendedName>
        <fullName evidence="13">Cytochrome b5</fullName>
    </recommendedName>
</protein>
<keyword evidence="17" id="KW-1185">Reference proteome</keyword>
<reference evidence="16" key="2">
    <citation type="submission" date="2025-09" db="UniProtKB">
        <authorList>
            <consortium name="Ensembl"/>
        </authorList>
    </citation>
    <scope>IDENTIFICATION</scope>
</reference>
<keyword evidence="2" id="KW-0813">Transport</keyword>
<keyword evidence="3 14" id="KW-0349">Heme</keyword>
<dbReference type="GO" id="GO:0005789">
    <property type="term" value="C:endoplasmic reticulum membrane"/>
    <property type="evidence" value="ECO:0007669"/>
    <property type="project" value="UniProtKB-SubCell"/>
</dbReference>
<evidence type="ECO:0000313" key="16">
    <source>
        <dbReference type="Ensembl" id="ENSMSIP00000025374.1"/>
    </source>
</evidence>
<evidence type="ECO:0000256" key="6">
    <source>
        <dbReference type="ARBA" id="ARBA00022824"/>
    </source>
</evidence>
<reference evidence="16" key="1">
    <citation type="submission" date="2025-08" db="UniProtKB">
        <authorList>
            <consortium name="Ensembl"/>
        </authorList>
    </citation>
    <scope>IDENTIFICATION</scope>
</reference>
<dbReference type="PROSITE" id="PS50255">
    <property type="entry name" value="CYTOCHROME_B5_2"/>
    <property type="match status" value="1"/>
</dbReference>
<evidence type="ECO:0000256" key="7">
    <source>
        <dbReference type="ARBA" id="ARBA00022848"/>
    </source>
</evidence>
<keyword evidence="10" id="KW-0472">Membrane</keyword>
<dbReference type="SMART" id="SM01117">
    <property type="entry name" value="Cyt-b5"/>
    <property type="match status" value="1"/>
</dbReference>
<proteinExistence type="inferred from homology"/>
<dbReference type="SUPFAM" id="SSF55856">
    <property type="entry name" value="Cytochrome b5-like heme/steroid binding domain"/>
    <property type="match status" value="1"/>
</dbReference>
<dbReference type="GeneTree" id="ENSGT00940000156770"/>
<feature type="domain" description="Cytochrome b5 heme-binding" evidence="15">
    <location>
        <begin position="9"/>
        <end position="85"/>
    </location>
</feature>
<sequence length="112" mass="12927">RKEKKNQSIKFHTLATPWKHRVSKGSWVMLHYKMCDMTKFLGKHPGGEEVLRKQAGGDATENFEEVGPSTDVRELSKMYITGELHPDNRPKLTKPLETLITTIKFNSNWWAS</sequence>
<dbReference type="PRINTS" id="PR00363">
    <property type="entry name" value="CYTOCHROMEB5"/>
</dbReference>
<evidence type="ECO:0000256" key="5">
    <source>
        <dbReference type="ARBA" id="ARBA00022723"/>
    </source>
</evidence>
<organism evidence="16 17">
    <name type="scientific">Mus spicilegus</name>
    <name type="common">Mound-building mouse</name>
    <dbReference type="NCBI Taxonomy" id="10103"/>
    <lineage>
        <taxon>Eukaryota</taxon>
        <taxon>Metazoa</taxon>
        <taxon>Chordata</taxon>
        <taxon>Craniata</taxon>
        <taxon>Vertebrata</taxon>
        <taxon>Euteleostomi</taxon>
        <taxon>Mammalia</taxon>
        <taxon>Eutheria</taxon>
        <taxon>Euarchontoglires</taxon>
        <taxon>Glires</taxon>
        <taxon>Rodentia</taxon>
        <taxon>Myomorpha</taxon>
        <taxon>Muroidea</taxon>
        <taxon>Muridae</taxon>
        <taxon>Murinae</taxon>
        <taxon>Mus</taxon>
        <taxon>Mus</taxon>
    </lineage>
</organism>
<dbReference type="PANTHER" id="PTHR19359">
    <property type="entry name" value="CYTOCHROME B5"/>
    <property type="match status" value="1"/>
</dbReference>
<keyword evidence="8" id="KW-0249">Electron transport</keyword>
<dbReference type="Gene3D" id="3.10.120.10">
    <property type="entry name" value="Cytochrome b5-like heme/steroid binding domain"/>
    <property type="match status" value="1"/>
</dbReference>
<dbReference type="GO" id="GO:0046872">
    <property type="term" value="F:metal ion binding"/>
    <property type="evidence" value="ECO:0007669"/>
    <property type="project" value="UniProtKB-UniRule"/>
</dbReference>
<evidence type="ECO:0000256" key="10">
    <source>
        <dbReference type="ARBA" id="ARBA00023136"/>
    </source>
</evidence>
<accession>A0A8C6HRC7</accession>
<comment type="subcellular location">
    <subcellularLocation>
        <location evidence="1">Endoplasmic reticulum membrane</location>
        <topology evidence="1">Single-pass membrane protein</topology>
        <orientation evidence="1">Cytoplasmic side</orientation>
    </subcellularLocation>
    <subcellularLocation>
        <location evidence="11">Microsome membrane</location>
        <topology evidence="11">Single-pass membrane protein</topology>
        <orientation evidence="11">Cytoplasmic side</orientation>
    </subcellularLocation>
</comment>
<keyword evidence="7" id="KW-0492">Microsome</keyword>
<dbReference type="Proteomes" id="UP000694415">
    <property type="component" value="Unplaced"/>
</dbReference>
<evidence type="ECO:0000256" key="13">
    <source>
        <dbReference type="ARBA" id="ARBA00039806"/>
    </source>
</evidence>
<evidence type="ECO:0000256" key="9">
    <source>
        <dbReference type="ARBA" id="ARBA00023004"/>
    </source>
</evidence>
<keyword evidence="9 14" id="KW-0408">Iron</keyword>
<keyword evidence="6" id="KW-0256">Endoplasmic reticulum</keyword>
<evidence type="ECO:0000256" key="3">
    <source>
        <dbReference type="ARBA" id="ARBA00022617"/>
    </source>
</evidence>
<dbReference type="InterPro" id="IPR001199">
    <property type="entry name" value="Cyt_B5-like_heme/steroid-bd"/>
</dbReference>
<dbReference type="InterPro" id="IPR050668">
    <property type="entry name" value="Cytochrome_b5"/>
</dbReference>
<name>A0A8C6HRC7_MUSSI</name>
<dbReference type="PANTHER" id="PTHR19359:SF150">
    <property type="entry name" value="CYTOCHROME B5"/>
    <property type="match status" value="1"/>
</dbReference>
<evidence type="ECO:0000313" key="17">
    <source>
        <dbReference type="Proteomes" id="UP000694415"/>
    </source>
</evidence>
<evidence type="ECO:0000256" key="11">
    <source>
        <dbReference type="ARBA" id="ARBA00037877"/>
    </source>
</evidence>
<keyword evidence="5 14" id="KW-0479">Metal-binding</keyword>
<evidence type="ECO:0000256" key="2">
    <source>
        <dbReference type="ARBA" id="ARBA00022448"/>
    </source>
</evidence>
<dbReference type="InterPro" id="IPR036400">
    <property type="entry name" value="Cyt_B5-like_heme/steroid_sf"/>
</dbReference>
<evidence type="ECO:0000256" key="1">
    <source>
        <dbReference type="ARBA" id="ARBA00004131"/>
    </source>
</evidence>